<evidence type="ECO:0000313" key="3">
    <source>
        <dbReference type="Proteomes" id="UP000566819"/>
    </source>
</evidence>
<reference evidence="2 3" key="1">
    <citation type="submission" date="2020-03" db="EMBL/GenBank/DDBJ databases">
        <title>Draft Genome Sequence of Cudoniella acicularis.</title>
        <authorList>
            <person name="Buettner E."/>
            <person name="Kellner H."/>
        </authorList>
    </citation>
    <scope>NUCLEOTIDE SEQUENCE [LARGE SCALE GENOMIC DNA]</scope>
    <source>
        <strain evidence="2 3">DSM 108380</strain>
    </source>
</reference>
<dbReference type="EMBL" id="JAAMPI010000531">
    <property type="protein sequence ID" value="KAF4630624.1"/>
    <property type="molecule type" value="Genomic_DNA"/>
</dbReference>
<evidence type="ECO:0000256" key="1">
    <source>
        <dbReference type="SAM" id="MobiDB-lite"/>
    </source>
</evidence>
<protein>
    <submittedName>
        <fullName evidence="2">Uncharacterized protein</fullName>
    </submittedName>
</protein>
<comment type="caution">
    <text evidence="2">The sequence shown here is derived from an EMBL/GenBank/DDBJ whole genome shotgun (WGS) entry which is preliminary data.</text>
</comment>
<keyword evidence="3" id="KW-1185">Reference proteome</keyword>
<dbReference type="AlphaFoldDB" id="A0A8H4RL21"/>
<feature type="compositionally biased region" description="Low complexity" evidence="1">
    <location>
        <begin position="335"/>
        <end position="349"/>
    </location>
</feature>
<sequence>MEQRDEFKEFKDETALCMGIFSRAKAFEGYDNFIKTENSKYNLKMCEVIVTELKEILERRPHEKSLQAFVQSKIFKIPDVQADEPSNYHEVHINEEIGELVYYNDESNTKEQYAYIDPSPEVSNSFATLVEESALRERHTPHQAVTQQYVTMVRRLQVIESVNERGPMQDEVIFGITFCGSTVPIWYIRYDKAPEKSVGGPMRYRYPVRQIKAFDVRKVKELLSLLHMFNQIKFLHRHWAKIMFERYLRRIELGEKGELGYAHSTKNVTSLRKLGSLLSLPILHYGLSGIEVSADESISSTSLRTQRRLFPPLPSRKATSRDVLGGVNAAPSNKTGTPANPPSSSNTNPQAIPKWKDQLRSMRHGISTPVRKMNAEKQRPPELMTADGGRTSLASVKA</sequence>
<evidence type="ECO:0000313" key="2">
    <source>
        <dbReference type="EMBL" id="KAF4630624.1"/>
    </source>
</evidence>
<dbReference type="Proteomes" id="UP000566819">
    <property type="component" value="Unassembled WGS sequence"/>
</dbReference>
<name>A0A8H4RL21_9HELO</name>
<organism evidence="2 3">
    <name type="scientific">Cudoniella acicularis</name>
    <dbReference type="NCBI Taxonomy" id="354080"/>
    <lineage>
        <taxon>Eukaryota</taxon>
        <taxon>Fungi</taxon>
        <taxon>Dikarya</taxon>
        <taxon>Ascomycota</taxon>
        <taxon>Pezizomycotina</taxon>
        <taxon>Leotiomycetes</taxon>
        <taxon>Helotiales</taxon>
        <taxon>Tricladiaceae</taxon>
        <taxon>Cudoniella</taxon>
    </lineage>
</organism>
<accession>A0A8H4RL21</accession>
<feature type="region of interest" description="Disordered" evidence="1">
    <location>
        <begin position="308"/>
        <end position="398"/>
    </location>
</feature>
<gene>
    <name evidence="2" type="ORF">G7Y89_g7515</name>
</gene>
<proteinExistence type="predicted"/>